<evidence type="ECO:0000259" key="4">
    <source>
        <dbReference type="Pfam" id="PF20147"/>
    </source>
</evidence>
<dbReference type="AlphaFoldDB" id="A0A6A5ARM2"/>
<feature type="domain" description="Crinkler effector protein N-terminal" evidence="4">
    <location>
        <begin position="2"/>
        <end position="110"/>
    </location>
</feature>
<dbReference type="GO" id="GO:0043657">
    <property type="term" value="C:host cell"/>
    <property type="evidence" value="ECO:0007669"/>
    <property type="project" value="UniProtKB-SubCell"/>
</dbReference>
<organism evidence="5 6">
    <name type="scientific">Aphanomyces astaci</name>
    <name type="common">Crayfish plague agent</name>
    <dbReference type="NCBI Taxonomy" id="112090"/>
    <lineage>
        <taxon>Eukaryota</taxon>
        <taxon>Sar</taxon>
        <taxon>Stramenopiles</taxon>
        <taxon>Oomycota</taxon>
        <taxon>Saprolegniomycetes</taxon>
        <taxon>Saprolegniales</taxon>
        <taxon>Verrucalvaceae</taxon>
        <taxon>Aphanomyces</taxon>
    </lineage>
</organism>
<dbReference type="InterPro" id="IPR045379">
    <property type="entry name" value="Crinkler_N"/>
</dbReference>
<comment type="subcellular location">
    <subcellularLocation>
        <location evidence="1">Host cell</location>
    </subcellularLocation>
    <subcellularLocation>
        <location evidence="2">Secreted</location>
    </subcellularLocation>
</comment>
<gene>
    <name evidence="5" type="ORF">AaE_001415</name>
</gene>
<proteinExistence type="predicted"/>
<dbReference type="EMBL" id="VJMI01002957">
    <property type="protein sequence ID" value="KAF0774886.1"/>
    <property type="molecule type" value="Genomic_DNA"/>
</dbReference>
<evidence type="ECO:0000256" key="3">
    <source>
        <dbReference type="ARBA" id="ARBA00022525"/>
    </source>
</evidence>
<dbReference type="Proteomes" id="UP000469452">
    <property type="component" value="Unassembled WGS sequence"/>
</dbReference>
<dbReference type="VEuPathDB" id="FungiDB:H257_04640"/>
<dbReference type="GO" id="GO:0005576">
    <property type="term" value="C:extracellular region"/>
    <property type="evidence" value="ECO:0007669"/>
    <property type="project" value="UniProtKB-SubCell"/>
</dbReference>
<evidence type="ECO:0000313" key="5">
    <source>
        <dbReference type="EMBL" id="KAF0774886.1"/>
    </source>
</evidence>
<keyword evidence="3" id="KW-0964">Secreted</keyword>
<sequence>MLRLFCVVVGRDGGPFSVTVPEDEVVDGLKEQIAIKKKYQFPPDELDLYMATNGAGFSTMDAQAVTLHRLHGDLEANLRAFMKMDPLHSIKKVFGGTFPPNKEQVYVFVVVPKHAVAAPTRRLFCVVVGRDGGPFSVTVPEDEAVDCLKEQIAFKKKYQFPADEMDLYMATNGAGFSSAGAAAVTPYDLYHLRTFTKMNPLLSIKKLFGGPFPLTEELVYVFAVTVEPEKVDVIPRKEHKIDQSYLAISDMSTATVFELGYRLELNGVPAIEASATLSIPDFEWIEKLDKWDPINIQKYQQYVAGMLRDFLKLAVKTTVPYDLDARLSKCHRELKGASDLYVIPRACGDFLGRNDVVVLMELTQSENLSQRDVARTAGCMLAANTIFNKLTCRPTPVGVATNLRDEWLLFWVGPRGQICMASVDSNNEKLSRETAWHYIRKHCEYVNSIYESRFTKRETVIDESKSPTPHPVFGGINAGFLTK</sequence>
<evidence type="ECO:0000256" key="2">
    <source>
        <dbReference type="ARBA" id="ARBA00004613"/>
    </source>
</evidence>
<reference evidence="5 6" key="1">
    <citation type="submission" date="2019-06" db="EMBL/GenBank/DDBJ databases">
        <title>Genomics analysis of Aphanomyces spp. identifies a new class of oomycete effector associated with host adaptation.</title>
        <authorList>
            <person name="Gaulin E."/>
        </authorList>
    </citation>
    <scope>NUCLEOTIDE SEQUENCE [LARGE SCALE GENOMIC DNA]</scope>
    <source>
        <strain evidence="5 6">E</strain>
    </source>
</reference>
<name>A0A6A5ARM2_APHAT</name>
<comment type="caution">
    <text evidence="5">The sequence shown here is derived from an EMBL/GenBank/DDBJ whole genome shotgun (WGS) entry which is preliminary data.</text>
</comment>
<evidence type="ECO:0000313" key="6">
    <source>
        <dbReference type="Proteomes" id="UP000469452"/>
    </source>
</evidence>
<accession>A0A6A5ARM2</accession>
<protein>
    <recommendedName>
        <fullName evidence="4">Crinkler effector protein N-terminal domain-containing protein</fullName>
    </recommendedName>
</protein>
<dbReference type="Pfam" id="PF20147">
    <property type="entry name" value="Crinkler"/>
    <property type="match status" value="2"/>
</dbReference>
<feature type="domain" description="Crinkler effector protein N-terminal" evidence="4">
    <location>
        <begin position="122"/>
        <end position="215"/>
    </location>
</feature>
<evidence type="ECO:0000256" key="1">
    <source>
        <dbReference type="ARBA" id="ARBA00004340"/>
    </source>
</evidence>